<evidence type="ECO:0000256" key="1">
    <source>
        <dbReference type="SAM" id="MobiDB-lite"/>
    </source>
</evidence>
<evidence type="ECO:0000313" key="2">
    <source>
        <dbReference type="EMBL" id="KKA16263.1"/>
    </source>
</evidence>
<keyword evidence="3" id="KW-1185">Reference proteome</keyword>
<dbReference type="EMBL" id="LASV01000800">
    <property type="protein sequence ID" value="KKA16263.1"/>
    <property type="molecule type" value="Genomic_DNA"/>
</dbReference>
<reference evidence="2 3" key="1">
    <citation type="submission" date="2015-04" db="EMBL/GenBank/DDBJ databases">
        <authorList>
            <person name="Heijne W.H."/>
            <person name="Fedorova N.D."/>
            <person name="Nierman W.C."/>
            <person name="Vollebregt A.W."/>
            <person name="Zhao Z."/>
            <person name="Wu L."/>
            <person name="Kumar M."/>
            <person name="Stam H."/>
            <person name="van den Berg M.A."/>
            <person name="Pel H.J."/>
        </authorList>
    </citation>
    <scope>NUCLEOTIDE SEQUENCE [LARGE SCALE GENOMIC DNA]</scope>
    <source>
        <strain evidence="2 3">CBS 393.64</strain>
    </source>
</reference>
<dbReference type="OrthoDB" id="3923077at2759"/>
<evidence type="ECO:0000313" key="3">
    <source>
        <dbReference type="Proteomes" id="UP000053958"/>
    </source>
</evidence>
<feature type="non-terminal residue" evidence="2">
    <location>
        <position position="1"/>
    </location>
</feature>
<feature type="region of interest" description="Disordered" evidence="1">
    <location>
        <begin position="64"/>
        <end position="120"/>
    </location>
</feature>
<dbReference type="RefSeq" id="XP_013322875.1">
    <property type="nucleotide sequence ID" value="XM_013467421.1"/>
</dbReference>
<comment type="caution">
    <text evidence="2">The sequence shown here is derived from an EMBL/GenBank/DDBJ whole genome shotgun (WGS) entry which is preliminary data.</text>
</comment>
<protein>
    <recommendedName>
        <fullName evidence="4">Integral membrane protein</fullName>
    </recommendedName>
</protein>
<proteinExistence type="predicted"/>
<accession>A0A0F4YF51</accession>
<sequence>LLWLTDATTGSVMWTNSEMTVTIICVSIPALRPLYKHLTGQSSGADGGNSGGYHYSYTKRSVKLTGRDGGDEEDPTYNYSMNPMGASKTVIKHTPKNDDHDNDNSSDGRSILRESRANNTTIYQTQEVTVTYDDYNKSTEGMMAMSAKQHV</sequence>
<evidence type="ECO:0008006" key="4">
    <source>
        <dbReference type="Google" id="ProtNLM"/>
    </source>
</evidence>
<name>A0A0F4YF51_RASE3</name>
<dbReference type="GeneID" id="25313216"/>
<gene>
    <name evidence="2" type="ORF">T310_10149</name>
</gene>
<dbReference type="PANTHER" id="PTHR33048">
    <property type="entry name" value="PTH11-LIKE INTEGRAL MEMBRANE PROTEIN (AFU_ORTHOLOGUE AFUA_5G11245)"/>
    <property type="match status" value="1"/>
</dbReference>
<dbReference type="PANTHER" id="PTHR33048:SF47">
    <property type="entry name" value="INTEGRAL MEMBRANE PROTEIN-RELATED"/>
    <property type="match status" value="1"/>
</dbReference>
<dbReference type="InterPro" id="IPR052337">
    <property type="entry name" value="SAT4-like"/>
</dbReference>
<dbReference type="Proteomes" id="UP000053958">
    <property type="component" value="Unassembled WGS sequence"/>
</dbReference>
<organism evidence="2 3">
    <name type="scientific">Rasamsonia emersonii (strain ATCC 16479 / CBS 393.64 / IMI 116815)</name>
    <dbReference type="NCBI Taxonomy" id="1408163"/>
    <lineage>
        <taxon>Eukaryota</taxon>
        <taxon>Fungi</taxon>
        <taxon>Dikarya</taxon>
        <taxon>Ascomycota</taxon>
        <taxon>Pezizomycotina</taxon>
        <taxon>Eurotiomycetes</taxon>
        <taxon>Eurotiomycetidae</taxon>
        <taxon>Eurotiales</taxon>
        <taxon>Trichocomaceae</taxon>
        <taxon>Rasamsonia</taxon>
    </lineage>
</organism>
<dbReference type="AlphaFoldDB" id="A0A0F4YF51"/>